<protein>
    <submittedName>
        <fullName evidence="1">Uncharacterized protein</fullName>
    </submittedName>
</protein>
<sequence>MLTTIPVETLAEKGMAVETPAEKVIPVETPAEKGKMEFNLRHCVMLSSLSSELPGKLVSQGWWPIRLCFFAAVLSQICHVKFAMTRQYQEKIKLAAIVHAIWDEIIYFQSHSYLFQNGKFGTRKGKSNRQGRKPMKFRTNDLNRWNSNQINFQPVLIRFFRWDP</sequence>
<evidence type="ECO:0000313" key="1">
    <source>
        <dbReference type="EMBL" id="GBN06336.1"/>
    </source>
</evidence>
<comment type="caution">
    <text evidence="1">The sequence shown here is derived from an EMBL/GenBank/DDBJ whole genome shotgun (WGS) entry which is preliminary data.</text>
</comment>
<dbReference type="Proteomes" id="UP000499080">
    <property type="component" value="Unassembled WGS sequence"/>
</dbReference>
<dbReference type="EMBL" id="BGPR01005053">
    <property type="protein sequence ID" value="GBN06336.1"/>
    <property type="molecule type" value="Genomic_DNA"/>
</dbReference>
<evidence type="ECO:0000313" key="2">
    <source>
        <dbReference type="Proteomes" id="UP000499080"/>
    </source>
</evidence>
<proteinExistence type="predicted"/>
<keyword evidence="2" id="KW-1185">Reference proteome</keyword>
<accession>A0A4Y2KYA0</accession>
<gene>
    <name evidence="1" type="ORF">AVEN_249850_1</name>
</gene>
<reference evidence="1 2" key="1">
    <citation type="journal article" date="2019" name="Sci. Rep.">
        <title>Orb-weaving spider Araneus ventricosus genome elucidates the spidroin gene catalogue.</title>
        <authorList>
            <person name="Kono N."/>
            <person name="Nakamura H."/>
            <person name="Ohtoshi R."/>
            <person name="Moran D.A.P."/>
            <person name="Shinohara A."/>
            <person name="Yoshida Y."/>
            <person name="Fujiwara M."/>
            <person name="Mori M."/>
            <person name="Tomita M."/>
            <person name="Arakawa K."/>
        </authorList>
    </citation>
    <scope>NUCLEOTIDE SEQUENCE [LARGE SCALE GENOMIC DNA]</scope>
</reference>
<name>A0A4Y2KYA0_ARAVE</name>
<dbReference type="AlphaFoldDB" id="A0A4Y2KYA0"/>
<organism evidence="1 2">
    <name type="scientific">Araneus ventricosus</name>
    <name type="common">Orbweaver spider</name>
    <name type="synonym">Epeira ventricosa</name>
    <dbReference type="NCBI Taxonomy" id="182803"/>
    <lineage>
        <taxon>Eukaryota</taxon>
        <taxon>Metazoa</taxon>
        <taxon>Ecdysozoa</taxon>
        <taxon>Arthropoda</taxon>
        <taxon>Chelicerata</taxon>
        <taxon>Arachnida</taxon>
        <taxon>Araneae</taxon>
        <taxon>Araneomorphae</taxon>
        <taxon>Entelegynae</taxon>
        <taxon>Araneoidea</taxon>
        <taxon>Araneidae</taxon>
        <taxon>Araneus</taxon>
    </lineage>
</organism>